<sequence>MRIRTEEKSDEMLIRALLEDAFPSSLEADLVEKLRETKAYLPELALVAELDSRELAGFLLLTKASIIQEKQFAEILVLAPLAVLTREQHNGIGSKLVEAGIRAARKAGFRAISVLGHADFYPRFGFQKAKLYGLEAPFPVEEENFMVLDFGEENFTGLAGKLMYPEPFLEME</sequence>
<evidence type="ECO:0000313" key="2">
    <source>
        <dbReference type="EMBL" id="RDW99132.1"/>
    </source>
</evidence>
<dbReference type="Proteomes" id="UP000257055">
    <property type="component" value="Unassembled WGS sequence"/>
</dbReference>
<evidence type="ECO:0000259" key="1">
    <source>
        <dbReference type="PROSITE" id="PS51186"/>
    </source>
</evidence>
<dbReference type="CDD" id="cd04301">
    <property type="entry name" value="NAT_SF"/>
    <property type="match status" value="1"/>
</dbReference>
<organism evidence="2 3">
    <name type="scientific">Listeria kieliensis</name>
    <dbReference type="NCBI Taxonomy" id="1621700"/>
    <lineage>
        <taxon>Bacteria</taxon>
        <taxon>Bacillati</taxon>
        <taxon>Bacillota</taxon>
        <taxon>Bacilli</taxon>
        <taxon>Bacillales</taxon>
        <taxon>Listeriaceae</taxon>
        <taxon>Listeria</taxon>
    </lineage>
</organism>
<dbReference type="Pfam" id="PF00583">
    <property type="entry name" value="Acetyltransf_1"/>
    <property type="match status" value="1"/>
</dbReference>
<dbReference type="InterPro" id="IPR016181">
    <property type="entry name" value="Acyl_CoA_acyltransferase"/>
</dbReference>
<evidence type="ECO:0000313" key="3">
    <source>
        <dbReference type="Proteomes" id="UP000257055"/>
    </source>
</evidence>
<comment type="caution">
    <text evidence="2">The sequence shown here is derived from an EMBL/GenBank/DDBJ whole genome shotgun (WGS) entry which is preliminary data.</text>
</comment>
<reference evidence="3" key="1">
    <citation type="submission" date="2015-04" db="EMBL/GenBank/DDBJ databases">
        <authorList>
            <person name="Schardt J."/>
            <person name="Mueller-Herbst S."/>
            <person name="Scherer S."/>
            <person name="Huptas C."/>
        </authorList>
    </citation>
    <scope>NUCLEOTIDE SEQUENCE [LARGE SCALE GENOMIC DNA]</scope>
    <source>
        <strain evidence="3">Kiel-L1</strain>
    </source>
</reference>
<proteinExistence type="predicted"/>
<accession>A0A3D8TKF3</accession>
<dbReference type="AlphaFoldDB" id="A0A3D8TKF3"/>
<name>A0A3D8TKF3_9LIST</name>
<gene>
    <name evidence="2" type="ORF">UR08_12630</name>
</gene>
<dbReference type="SUPFAM" id="SSF55729">
    <property type="entry name" value="Acyl-CoA N-acyltransferases (Nat)"/>
    <property type="match status" value="1"/>
</dbReference>
<keyword evidence="3" id="KW-1185">Reference proteome</keyword>
<dbReference type="PROSITE" id="PS51186">
    <property type="entry name" value="GNAT"/>
    <property type="match status" value="1"/>
</dbReference>
<dbReference type="Gene3D" id="3.40.630.30">
    <property type="match status" value="1"/>
</dbReference>
<dbReference type="RefSeq" id="WP_115754047.1">
    <property type="nucleotide sequence ID" value="NZ_LARY01000004.1"/>
</dbReference>
<feature type="domain" description="N-acetyltransferase" evidence="1">
    <location>
        <begin position="1"/>
        <end position="147"/>
    </location>
</feature>
<dbReference type="InterPro" id="IPR000182">
    <property type="entry name" value="GNAT_dom"/>
</dbReference>
<dbReference type="GO" id="GO:0016747">
    <property type="term" value="F:acyltransferase activity, transferring groups other than amino-acyl groups"/>
    <property type="evidence" value="ECO:0007669"/>
    <property type="project" value="InterPro"/>
</dbReference>
<dbReference type="EMBL" id="LARY01000004">
    <property type="protein sequence ID" value="RDW99132.1"/>
    <property type="molecule type" value="Genomic_DNA"/>
</dbReference>
<protein>
    <recommendedName>
        <fullName evidence="1">N-acetyltransferase domain-containing protein</fullName>
    </recommendedName>
</protein>